<evidence type="ECO:0000313" key="1">
    <source>
        <dbReference type="EMBL" id="STT06627.1"/>
    </source>
</evidence>
<evidence type="ECO:0000313" key="2">
    <source>
        <dbReference type="Proteomes" id="UP000255518"/>
    </source>
</evidence>
<dbReference type="EMBL" id="UGKT01000001">
    <property type="protein sequence ID" value="STT06627.1"/>
    <property type="molecule type" value="Genomic_DNA"/>
</dbReference>
<proteinExistence type="predicted"/>
<dbReference type="GO" id="GO:0005737">
    <property type="term" value="C:cytoplasm"/>
    <property type="evidence" value="ECO:0007669"/>
    <property type="project" value="TreeGrafter"/>
</dbReference>
<dbReference type="GO" id="GO:0004364">
    <property type="term" value="F:glutathione transferase activity"/>
    <property type="evidence" value="ECO:0007669"/>
    <property type="project" value="InterPro"/>
</dbReference>
<dbReference type="Proteomes" id="UP000255518">
    <property type="component" value="Unassembled WGS sequence"/>
</dbReference>
<dbReference type="InterPro" id="IPR036249">
    <property type="entry name" value="Thioredoxin-like_sf"/>
</dbReference>
<dbReference type="PANTHER" id="PTHR32419:SF6">
    <property type="entry name" value="GLUTATHIONE S-TRANSFERASE OMEGA-LIKE 1-RELATED"/>
    <property type="match status" value="1"/>
</dbReference>
<name>A0A377VC28_KLEPN</name>
<dbReference type="SUPFAM" id="SSF52833">
    <property type="entry name" value="Thioredoxin-like"/>
    <property type="match status" value="1"/>
</dbReference>
<organism evidence="1 2">
    <name type="scientific">Klebsiella pneumoniae</name>
    <dbReference type="NCBI Taxonomy" id="573"/>
    <lineage>
        <taxon>Bacteria</taxon>
        <taxon>Pseudomonadati</taxon>
        <taxon>Pseudomonadota</taxon>
        <taxon>Gammaproteobacteria</taxon>
        <taxon>Enterobacterales</taxon>
        <taxon>Enterobacteriaceae</taxon>
        <taxon>Klebsiella/Raoultella group</taxon>
        <taxon>Klebsiella</taxon>
        <taxon>Klebsiella pneumoniae complex</taxon>
    </lineage>
</organism>
<accession>A0A377VC28</accession>
<dbReference type="PANTHER" id="PTHR32419">
    <property type="entry name" value="GLUTATHIONYL-HYDROQUINONE REDUCTASE"/>
    <property type="match status" value="1"/>
</dbReference>
<gene>
    <name evidence="1" type="ORF">NCTC13443_06579</name>
</gene>
<dbReference type="AlphaFoldDB" id="A0A377VC28"/>
<keyword evidence="1" id="KW-0808">Transferase</keyword>
<protein>
    <submittedName>
        <fullName evidence="1">Glutathione S-transferase, omega</fullName>
    </submittedName>
</protein>
<dbReference type="InterPro" id="IPR016639">
    <property type="entry name" value="GST_Omega/GSH"/>
</dbReference>
<reference evidence="1 2" key="1">
    <citation type="submission" date="2018-06" db="EMBL/GenBank/DDBJ databases">
        <authorList>
            <consortium name="Pathogen Informatics"/>
            <person name="Doyle S."/>
        </authorList>
    </citation>
    <scope>NUCLEOTIDE SEQUENCE [LARGE SCALE GENOMIC DNA]</scope>
    <source>
        <strain evidence="1 2">NCTC13443</strain>
    </source>
</reference>
<dbReference type="Gene3D" id="3.40.30.10">
    <property type="entry name" value="Glutaredoxin"/>
    <property type="match status" value="1"/>
</dbReference>
<sequence length="130" mass="14192">MGQLVDGVWQDTWYDTKSTGGRFKRSVSAFRNWLTADGAAGPSGEGGFAAEKDRYHLYVSLACPWAHRTLIMRKLKGLEPFLPVSVVNPLMLETAGPLTIASRKPPAIPSTSMTFFISCICTPTRTTPDA</sequence>